<dbReference type="PANTHER" id="PTHR24252:SF7">
    <property type="entry name" value="HYALIN"/>
    <property type="match status" value="1"/>
</dbReference>
<accession>A0A8R2G971</accession>
<evidence type="ECO:0000256" key="5">
    <source>
        <dbReference type="RuleBase" id="RU363034"/>
    </source>
</evidence>
<evidence type="ECO:0000256" key="3">
    <source>
        <dbReference type="ARBA" id="ARBA00023180"/>
    </source>
</evidence>
<evidence type="ECO:0000313" key="9">
    <source>
        <dbReference type="EnsemblMetazoa" id="XP_012545376.1"/>
    </source>
</evidence>
<dbReference type="SUPFAM" id="SSF50494">
    <property type="entry name" value="Trypsin-like serine proteases"/>
    <property type="match status" value="1"/>
</dbReference>
<feature type="signal peptide" evidence="7">
    <location>
        <begin position="1"/>
        <end position="18"/>
    </location>
</feature>
<evidence type="ECO:0000256" key="1">
    <source>
        <dbReference type="ARBA" id="ARBA00022729"/>
    </source>
</evidence>
<dbReference type="PROSITE" id="PS00135">
    <property type="entry name" value="TRYPSIN_SER"/>
    <property type="match status" value="1"/>
</dbReference>
<dbReference type="SMART" id="SM00020">
    <property type="entry name" value="Tryp_SPc"/>
    <property type="match status" value="1"/>
</dbReference>
<evidence type="ECO:0000256" key="6">
    <source>
        <dbReference type="SAM" id="MobiDB-lite"/>
    </source>
</evidence>
<dbReference type="PANTHER" id="PTHR24252">
    <property type="entry name" value="ACROSIN-RELATED"/>
    <property type="match status" value="1"/>
</dbReference>
<dbReference type="Pfam" id="PF00089">
    <property type="entry name" value="Trypsin"/>
    <property type="match status" value="1"/>
</dbReference>
<feature type="domain" description="Peptidase S1" evidence="8">
    <location>
        <begin position="135"/>
        <end position="396"/>
    </location>
</feature>
<dbReference type="KEGG" id="bmor:105841561"/>
<dbReference type="InterPro" id="IPR001254">
    <property type="entry name" value="Trypsin_dom"/>
</dbReference>
<dbReference type="FunFam" id="2.40.10.10:FF:000002">
    <property type="entry name" value="Transmembrane protease serine"/>
    <property type="match status" value="1"/>
</dbReference>
<name>A0A8R2G971_BOMMO</name>
<dbReference type="Gene3D" id="2.40.10.10">
    <property type="entry name" value="Trypsin-like serine proteases"/>
    <property type="match status" value="2"/>
</dbReference>
<sequence>MLIVTLLCVVLPLVATSAERINETTDFTINKSLSNEDKWIWGPVDDNIHSRTLAENNTKSQPLIQTSPRTPVDQNEDPCVAYDPPKPNFSLPGRRISEVKCQEYIWELETKSIKALRDFKCQQTNPGRIKKIPIIVGGRDTIPGEFLHMGAIGWKGVRNNWQFKCGGSLISPSYILTAAHCSVASASDTTLQDVTPKIVRLNFRNIFFVENEIRLKKYDVGIKRIIVHPEYNPPNKYYDIALMELDHDVEFSNYVFPSCLWSKPDIAELGTSATVTGWGALHEGSSDISPELQAGDVNVIDSDMCDQLLQAYCNRNWCGLMDHQLCAGKLTGGVDSCQGDSGGPLQVKINLKVDSAYNIYHIIGVTSFGIGCAQANTPGIYTRVSSFIDWIENIVWP</sequence>
<reference evidence="9" key="2">
    <citation type="submission" date="2022-06" db="UniProtKB">
        <authorList>
            <consortium name="EnsemblMetazoa"/>
        </authorList>
    </citation>
    <scope>IDENTIFICATION</scope>
    <source>
        <strain evidence="9">p50T (Dazao)</strain>
    </source>
</reference>
<dbReference type="PROSITE" id="PS00134">
    <property type="entry name" value="TRYPSIN_HIS"/>
    <property type="match status" value="1"/>
</dbReference>
<dbReference type="GO" id="GO:0004252">
    <property type="term" value="F:serine-type endopeptidase activity"/>
    <property type="evidence" value="ECO:0007669"/>
    <property type="project" value="InterPro"/>
</dbReference>
<keyword evidence="5" id="KW-0378">Hydrolase</keyword>
<feature type="region of interest" description="Disordered" evidence="6">
    <location>
        <begin position="54"/>
        <end position="77"/>
    </location>
</feature>
<comment type="similarity">
    <text evidence="4">Belongs to the peptidase S1 family. CLIP subfamily.</text>
</comment>
<dbReference type="EnsemblMetazoa" id="XM_012689922.3">
    <property type="protein sequence ID" value="XP_012545376.1"/>
    <property type="gene ID" value="LOC105841561"/>
</dbReference>
<evidence type="ECO:0000259" key="8">
    <source>
        <dbReference type="PROSITE" id="PS50240"/>
    </source>
</evidence>
<dbReference type="InterPro" id="IPR043504">
    <property type="entry name" value="Peptidase_S1_PA_chymotrypsin"/>
</dbReference>
<dbReference type="CDD" id="cd00190">
    <property type="entry name" value="Tryp_SPc"/>
    <property type="match status" value="1"/>
</dbReference>
<proteinExistence type="inferred from homology"/>
<dbReference type="InterPro" id="IPR018114">
    <property type="entry name" value="TRYPSIN_HIS"/>
</dbReference>
<organism evidence="9 10">
    <name type="scientific">Bombyx mori</name>
    <name type="common">Silk moth</name>
    <dbReference type="NCBI Taxonomy" id="7091"/>
    <lineage>
        <taxon>Eukaryota</taxon>
        <taxon>Metazoa</taxon>
        <taxon>Ecdysozoa</taxon>
        <taxon>Arthropoda</taxon>
        <taxon>Hexapoda</taxon>
        <taxon>Insecta</taxon>
        <taxon>Pterygota</taxon>
        <taxon>Neoptera</taxon>
        <taxon>Endopterygota</taxon>
        <taxon>Lepidoptera</taxon>
        <taxon>Glossata</taxon>
        <taxon>Ditrysia</taxon>
        <taxon>Bombycoidea</taxon>
        <taxon>Bombycidae</taxon>
        <taxon>Bombycinae</taxon>
        <taxon>Bombyx</taxon>
    </lineage>
</organism>
<evidence type="ECO:0000313" key="10">
    <source>
        <dbReference type="Proteomes" id="UP000005204"/>
    </source>
</evidence>
<reference evidence="10" key="1">
    <citation type="journal article" date="2008" name="Insect Biochem. Mol. Biol.">
        <title>The genome of a lepidopteran model insect, the silkworm Bombyx mori.</title>
        <authorList>
            <consortium name="International Silkworm Genome Consortium"/>
        </authorList>
    </citation>
    <scope>NUCLEOTIDE SEQUENCE [LARGE SCALE GENOMIC DNA]</scope>
    <source>
        <strain evidence="10">p50T</strain>
    </source>
</reference>
<keyword evidence="2" id="KW-1015">Disulfide bond</keyword>
<dbReference type="GO" id="GO:0006508">
    <property type="term" value="P:proteolysis"/>
    <property type="evidence" value="ECO:0007669"/>
    <property type="project" value="UniProtKB-KW"/>
</dbReference>
<dbReference type="RefSeq" id="XP_012545376.1">
    <property type="nucleotide sequence ID" value="XM_012689922.4"/>
</dbReference>
<evidence type="ECO:0000256" key="4">
    <source>
        <dbReference type="ARBA" id="ARBA00024195"/>
    </source>
</evidence>
<dbReference type="InterPro" id="IPR009003">
    <property type="entry name" value="Peptidase_S1_PA"/>
</dbReference>
<evidence type="ECO:0000256" key="7">
    <source>
        <dbReference type="SAM" id="SignalP"/>
    </source>
</evidence>
<keyword evidence="3" id="KW-0325">Glycoprotein</keyword>
<feature type="chain" id="PRO_5035843377" description="Peptidase S1 domain-containing protein" evidence="7">
    <location>
        <begin position="19"/>
        <end position="397"/>
    </location>
</feature>
<dbReference type="GeneID" id="105841561"/>
<dbReference type="AlphaFoldDB" id="A0A8R2G971"/>
<dbReference type="InterPro" id="IPR001314">
    <property type="entry name" value="Peptidase_S1A"/>
</dbReference>
<keyword evidence="5" id="KW-0720">Serine protease</keyword>
<keyword evidence="5" id="KW-0645">Protease</keyword>
<dbReference type="FunFam" id="2.40.10.10:FF:000028">
    <property type="entry name" value="Serine protease easter"/>
    <property type="match status" value="1"/>
</dbReference>
<dbReference type="OrthoDB" id="546450at2759"/>
<protein>
    <recommendedName>
        <fullName evidence="8">Peptidase S1 domain-containing protein</fullName>
    </recommendedName>
</protein>
<feature type="compositionally biased region" description="Polar residues" evidence="6">
    <location>
        <begin position="54"/>
        <end position="73"/>
    </location>
</feature>
<dbReference type="Proteomes" id="UP000005204">
    <property type="component" value="Unassembled WGS sequence"/>
</dbReference>
<dbReference type="PRINTS" id="PR00722">
    <property type="entry name" value="CHYMOTRYPSIN"/>
</dbReference>
<dbReference type="PROSITE" id="PS50240">
    <property type="entry name" value="TRYPSIN_DOM"/>
    <property type="match status" value="1"/>
</dbReference>
<dbReference type="InterPro" id="IPR033116">
    <property type="entry name" value="TRYPSIN_SER"/>
</dbReference>
<evidence type="ECO:0000256" key="2">
    <source>
        <dbReference type="ARBA" id="ARBA00023157"/>
    </source>
</evidence>
<keyword evidence="10" id="KW-1185">Reference proteome</keyword>
<keyword evidence="1 7" id="KW-0732">Signal</keyword>